<dbReference type="GeneID" id="37180896"/>
<accession>A0A8T8WJ62</accession>
<dbReference type="RefSeq" id="XP_025521739.1">
    <property type="nucleotide sequence ID" value="XM_025677203.1"/>
</dbReference>
<name>A0A8T8WJ62_ASPJA</name>
<protein>
    <submittedName>
        <fullName evidence="1">Uncharacterized protein</fullName>
    </submittedName>
</protein>
<dbReference type="AlphaFoldDB" id="A0A8T8WJ62"/>
<keyword evidence="2" id="KW-1185">Reference proteome</keyword>
<evidence type="ECO:0000313" key="2">
    <source>
        <dbReference type="Proteomes" id="UP000249497"/>
    </source>
</evidence>
<reference evidence="1 2" key="1">
    <citation type="submission" date="2018-02" db="EMBL/GenBank/DDBJ databases">
        <title>The genomes of Aspergillus section Nigri reveals drivers in fungal speciation.</title>
        <authorList>
            <consortium name="DOE Joint Genome Institute"/>
            <person name="Vesth T.C."/>
            <person name="Nybo J."/>
            <person name="Theobald S."/>
            <person name="Brandl J."/>
            <person name="Frisvad J.C."/>
            <person name="Nielsen K.F."/>
            <person name="Lyhne E.K."/>
            <person name="Kogle M.E."/>
            <person name="Kuo A."/>
            <person name="Riley R."/>
            <person name="Clum A."/>
            <person name="Nolan M."/>
            <person name="Lipzen A."/>
            <person name="Salamov A."/>
            <person name="Henrissat B."/>
            <person name="Wiebenga A."/>
            <person name="De vries R.P."/>
            <person name="Grigoriev I.V."/>
            <person name="Mortensen U.H."/>
            <person name="Andersen M.R."/>
            <person name="Baker S.E."/>
        </authorList>
    </citation>
    <scope>NUCLEOTIDE SEQUENCE [LARGE SCALE GENOMIC DNA]</scope>
    <source>
        <strain evidence="1 2">CBS 114.51</strain>
    </source>
</reference>
<proteinExistence type="predicted"/>
<dbReference type="EMBL" id="KZ824905">
    <property type="protein sequence ID" value="RAH75845.1"/>
    <property type="molecule type" value="Genomic_DNA"/>
</dbReference>
<dbReference type="Proteomes" id="UP000249497">
    <property type="component" value="Unassembled WGS sequence"/>
</dbReference>
<sequence length="200" mass="22291">MLRNSDDAGWRHRITDCIGECSATRFASHPRISWGAGKGNPDSGAGCRRILRGALVEGCACRVGRGLFALRVRWVWGEALDSRGMNRVNEWKEGCLVSCALMVCASTVHMRPLGMCVRMRRLPSSCTEAMYIANKKTRSVYSIHHTMYDRTLVEKVAHHPPGIVAAPAKDTPRLVRAYRWRAVGCFFYSLTCCLGNERGS</sequence>
<evidence type="ECO:0000313" key="1">
    <source>
        <dbReference type="EMBL" id="RAH75845.1"/>
    </source>
</evidence>
<gene>
    <name evidence="1" type="ORF">BO86DRAFT_45707</name>
</gene>
<organism evidence="1 2">
    <name type="scientific">Aspergillus japonicus CBS 114.51</name>
    <dbReference type="NCBI Taxonomy" id="1448312"/>
    <lineage>
        <taxon>Eukaryota</taxon>
        <taxon>Fungi</taxon>
        <taxon>Dikarya</taxon>
        <taxon>Ascomycota</taxon>
        <taxon>Pezizomycotina</taxon>
        <taxon>Eurotiomycetes</taxon>
        <taxon>Eurotiomycetidae</taxon>
        <taxon>Eurotiales</taxon>
        <taxon>Aspergillaceae</taxon>
        <taxon>Aspergillus</taxon>
        <taxon>Aspergillus subgen. Circumdati</taxon>
    </lineage>
</organism>